<gene>
    <name evidence="11 13" type="primary">clpB</name>
    <name evidence="13" type="ORF">LEP1GSC194_2186</name>
</gene>
<evidence type="ECO:0000256" key="7">
    <source>
        <dbReference type="ARBA" id="ARBA00023186"/>
    </source>
</evidence>
<dbReference type="InterPro" id="IPR019489">
    <property type="entry name" value="Clp_ATPase_C"/>
</dbReference>
<dbReference type="GO" id="GO:0034605">
    <property type="term" value="P:cellular response to heat"/>
    <property type="evidence" value="ECO:0007669"/>
    <property type="project" value="TreeGrafter"/>
</dbReference>
<dbReference type="Pfam" id="PF02861">
    <property type="entry name" value="Clp_N"/>
    <property type="match status" value="1"/>
</dbReference>
<evidence type="ECO:0000256" key="2">
    <source>
        <dbReference type="ARBA" id="ARBA00017574"/>
    </source>
</evidence>
<dbReference type="SMART" id="SM00382">
    <property type="entry name" value="AAA"/>
    <property type="match status" value="2"/>
</dbReference>
<dbReference type="GO" id="GO:0042026">
    <property type="term" value="P:protein refolding"/>
    <property type="evidence" value="ECO:0007669"/>
    <property type="project" value="UniProtKB-UniRule"/>
</dbReference>
<dbReference type="FunFam" id="3.40.50.300:FF:000010">
    <property type="entry name" value="Chaperone clpB 1, putative"/>
    <property type="match status" value="1"/>
</dbReference>
<dbReference type="InterPro" id="IPR050130">
    <property type="entry name" value="ClpA_ClpB"/>
</dbReference>
<dbReference type="PATRIC" id="fig|1218565.3.peg.2207"/>
<evidence type="ECO:0000313" key="14">
    <source>
        <dbReference type="Proteomes" id="UP000011988"/>
    </source>
</evidence>
<evidence type="ECO:0000256" key="5">
    <source>
        <dbReference type="ARBA" id="ARBA00022840"/>
    </source>
</evidence>
<dbReference type="GO" id="GO:0005524">
    <property type="term" value="F:ATP binding"/>
    <property type="evidence" value="ECO:0007669"/>
    <property type="project" value="UniProtKB-UniRule"/>
</dbReference>
<protein>
    <recommendedName>
        <fullName evidence="2 11">Chaperone protein ClpB</fullName>
    </recommendedName>
</protein>
<dbReference type="InterPro" id="IPR003593">
    <property type="entry name" value="AAA+_ATPase"/>
</dbReference>
<keyword evidence="4 10" id="KW-0547">Nucleotide-binding</keyword>
<keyword evidence="11" id="KW-0963">Cytoplasm</keyword>
<dbReference type="Pfam" id="PF07724">
    <property type="entry name" value="AAA_2"/>
    <property type="match status" value="1"/>
</dbReference>
<dbReference type="GO" id="GO:0016887">
    <property type="term" value="F:ATP hydrolysis activity"/>
    <property type="evidence" value="ECO:0007669"/>
    <property type="project" value="InterPro"/>
</dbReference>
<dbReference type="FunFam" id="3.40.50.300:FF:000120">
    <property type="entry name" value="ATP-dependent chaperone ClpB"/>
    <property type="match status" value="1"/>
</dbReference>
<comment type="caution">
    <text evidence="13">The sequence shown here is derived from an EMBL/GenBank/DDBJ whole genome shotgun (WGS) entry which is preliminary data.</text>
</comment>
<dbReference type="InterPro" id="IPR028299">
    <property type="entry name" value="ClpA/B_CS2"/>
</dbReference>
<keyword evidence="5 10" id="KW-0067">ATP-binding</keyword>
<feature type="coiled-coil region" evidence="11">
    <location>
        <begin position="412"/>
        <end position="540"/>
    </location>
</feature>
<organism evidence="13 14">
    <name type="scientific">Leptospira alstonii serovar Sichuan str. 79601</name>
    <dbReference type="NCBI Taxonomy" id="1218565"/>
    <lineage>
        <taxon>Bacteria</taxon>
        <taxon>Pseudomonadati</taxon>
        <taxon>Spirochaetota</taxon>
        <taxon>Spirochaetia</taxon>
        <taxon>Leptospirales</taxon>
        <taxon>Leptospiraceae</taxon>
        <taxon>Leptospira</taxon>
    </lineage>
</organism>
<proteinExistence type="inferred from homology"/>
<evidence type="ECO:0000259" key="12">
    <source>
        <dbReference type="PROSITE" id="PS51903"/>
    </source>
</evidence>
<dbReference type="Proteomes" id="UP000011988">
    <property type="component" value="Unassembled WGS sequence"/>
</dbReference>
<feature type="domain" description="Clp R" evidence="12">
    <location>
        <begin position="8"/>
        <end position="153"/>
    </location>
</feature>
<dbReference type="PANTHER" id="PTHR11638:SF18">
    <property type="entry name" value="HEAT SHOCK PROTEIN 104"/>
    <property type="match status" value="1"/>
</dbReference>
<dbReference type="SUPFAM" id="SSF52540">
    <property type="entry name" value="P-loop containing nucleoside triphosphate hydrolases"/>
    <property type="match status" value="2"/>
</dbReference>
<dbReference type="AlphaFoldDB" id="M6CTC9"/>
<reference evidence="13 14" key="1">
    <citation type="submission" date="2013-01" db="EMBL/GenBank/DDBJ databases">
        <authorList>
            <person name="Harkins D.M."/>
            <person name="Durkin A.S."/>
            <person name="Brinkac L.M."/>
            <person name="Haft D.H."/>
            <person name="Selengut J.D."/>
            <person name="Sanka R."/>
            <person name="DePew J."/>
            <person name="Purushe J."/>
            <person name="Galloway R.L."/>
            <person name="Vinetz J.M."/>
            <person name="Sutton G.G."/>
            <person name="Nierman W.C."/>
            <person name="Fouts D.E."/>
        </authorList>
    </citation>
    <scope>NUCLEOTIDE SEQUENCE [LARGE SCALE GENOMIC DNA]</scope>
    <source>
        <strain evidence="13 14">79601</strain>
    </source>
</reference>
<evidence type="ECO:0000256" key="3">
    <source>
        <dbReference type="ARBA" id="ARBA00022737"/>
    </source>
</evidence>
<sequence>MENRKMKLDKLTGKLNEALQNAQVSAEKSGNPEIGEEHILREVLAQTDGLVPLLISKLNLNPQFFLGRTEDALRRLPKIGGTASTEVGFSRSAVSLLKAAEEIRKELKDEYLSTDHVLLGLMKNGAGPLKEEFLKLGLEYSKLLKITLENRKGKTIMDDSPEGKTDALAKYAKNLNELAKQGKLDPVIGRDEEIRRTIQVLSRRTKNNPVLIGEPGVGKTAIVEGLANKIVQGEVPEGIKNKTIYTLDLGSMIAGAKYRGEFEDRLKALLDEVKASDGEVILFIDEIHTLVGAGATEGALDASNMLKPMLARGELRCIGATTLKEYQKYIEKDAALERRFQPVYVKEPSVEETVTILRGLKGRYELHHGIRILDGALIAAATLSNRYIADRFLPDKAVDLIDEASSKMRIEIDSMPEELDRASKRIQSLKIEREALKKEQDPASKERLKILEKDLSEQEQNFQTLKARWDLEKSKIGRLKQIKEEIEKYKNLEADAERRGEINRVAEIRYGKLVDLQKEFEVANEELKKQEGASRLLKEEVSEEDIANIVSRWTGIPVSKMLQGERAKLLLMEDVLKTKVIGQDHALRLVSEAIQRSRAGIADPKRPIGTFLFLGPTGVGKTETAKALAEFLFDDVNAMHRIDMSEYMEAHSVARLIGAPPGYVGYDEGGQLTEAVRRRPYSLILFDEVEKANPDVFNIFLQILDEGRLTDGKGRNVDFKNTVIILTSNIGSDVLGSSEYSSEEKERLVEQRLKKHFKPEFLNRIDEVILFHSITDSVIHKIAEIQLEGLKQKAGENGLNVRFTNELKDYVSRAGFDAEYGARPLKRLIQREVGNALSRYILDGKFSDGQNVIVDYKHGKVTLV</sequence>
<comment type="subunit">
    <text evidence="8">Homohexamer. The oligomerization is ATP-dependent.</text>
</comment>
<dbReference type="Gene3D" id="1.10.8.60">
    <property type="match status" value="1"/>
</dbReference>
<dbReference type="Pfam" id="PF00004">
    <property type="entry name" value="AAA"/>
    <property type="match status" value="1"/>
</dbReference>
<dbReference type="InterPro" id="IPR001270">
    <property type="entry name" value="ClpA/B"/>
</dbReference>
<dbReference type="InterPro" id="IPR003959">
    <property type="entry name" value="ATPase_AAA_core"/>
</dbReference>
<dbReference type="PRINTS" id="PR00300">
    <property type="entry name" value="CLPPROTEASEA"/>
</dbReference>
<dbReference type="CDD" id="cd19499">
    <property type="entry name" value="RecA-like_ClpB_Hsp104-like"/>
    <property type="match status" value="1"/>
</dbReference>
<evidence type="ECO:0000256" key="11">
    <source>
        <dbReference type="RuleBase" id="RU362034"/>
    </source>
</evidence>
<dbReference type="EMBL" id="ANIK01000044">
    <property type="protein sequence ID" value="EMJ94949.1"/>
    <property type="molecule type" value="Genomic_DNA"/>
</dbReference>
<dbReference type="Gene3D" id="3.40.50.300">
    <property type="entry name" value="P-loop containing nucleotide triphosphate hydrolases"/>
    <property type="match status" value="3"/>
</dbReference>
<name>M6CTC9_9LEPT</name>
<dbReference type="InterPro" id="IPR027417">
    <property type="entry name" value="P-loop_NTPase"/>
</dbReference>
<dbReference type="InterPro" id="IPR041546">
    <property type="entry name" value="ClpA/ClpB_AAA_lid"/>
</dbReference>
<dbReference type="PROSITE" id="PS00871">
    <property type="entry name" value="CLPAB_2"/>
    <property type="match status" value="1"/>
</dbReference>
<comment type="similarity">
    <text evidence="1 10">Belongs to the ClpA/ClpB family.</text>
</comment>
<dbReference type="CDD" id="cd00009">
    <property type="entry name" value="AAA"/>
    <property type="match status" value="1"/>
</dbReference>
<dbReference type="FunFam" id="3.40.50.300:FF:000025">
    <property type="entry name" value="ATP-dependent Clp protease subunit"/>
    <property type="match status" value="1"/>
</dbReference>
<keyword evidence="11" id="KW-0346">Stress response</keyword>
<dbReference type="InterPro" id="IPR017730">
    <property type="entry name" value="Chaperonin_ClpB"/>
</dbReference>
<evidence type="ECO:0000256" key="1">
    <source>
        <dbReference type="ARBA" id="ARBA00008675"/>
    </source>
</evidence>
<comment type="subcellular location">
    <subcellularLocation>
        <location evidence="11">Cytoplasm</location>
    </subcellularLocation>
</comment>
<dbReference type="InterPro" id="IPR018368">
    <property type="entry name" value="ClpA/B_CS1"/>
</dbReference>
<dbReference type="NCBIfam" id="TIGR03346">
    <property type="entry name" value="chaperone_ClpB"/>
    <property type="match status" value="1"/>
</dbReference>
<evidence type="ECO:0000256" key="4">
    <source>
        <dbReference type="ARBA" id="ARBA00022741"/>
    </source>
</evidence>
<accession>M6CTC9</accession>
<dbReference type="PROSITE" id="PS00870">
    <property type="entry name" value="CLPAB_1"/>
    <property type="match status" value="1"/>
</dbReference>
<keyword evidence="7 10" id="KW-0143">Chaperone</keyword>
<dbReference type="Gene3D" id="1.10.1780.10">
    <property type="entry name" value="Clp, N-terminal domain"/>
    <property type="match status" value="1"/>
</dbReference>
<evidence type="ECO:0000256" key="10">
    <source>
        <dbReference type="RuleBase" id="RU004432"/>
    </source>
</evidence>
<dbReference type="InterPro" id="IPR036628">
    <property type="entry name" value="Clp_N_dom_sf"/>
</dbReference>
<evidence type="ECO:0000256" key="6">
    <source>
        <dbReference type="ARBA" id="ARBA00023054"/>
    </source>
</evidence>
<dbReference type="InterPro" id="IPR004176">
    <property type="entry name" value="Clp_R_N"/>
</dbReference>
<dbReference type="PANTHER" id="PTHR11638">
    <property type="entry name" value="ATP-DEPENDENT CLP PROTEASE"/>
    <property type="match status" value="1"/>
</dbReference>
<dbReference type="SUPFAM" id="SSF81923">
    <property type="entry name" value="Double Clp-N motif"/>
    <property type="match status" value="1"/>
</dbReference>
<comment type="function">
    <text evidence="11">Part of a stress-induced multi-chaperone system, it is involved in the recovery of the cell from heat-induced damage, in cooperation with DnaK, DnaJ and GrpE.</text>
</comment>
<evidence type="ECO:0000256" key="8">
    <source>
        <dbReference type="ARBA" id="ARBA00026057"/>
    </source>
</evidence>
<keyword evidence="3 9" id="KW-0677">Repeat</keyword>
<dbReference type="Pfam" id="PF17871">
    <property type="entry name" value="AAA_lid_9"/>
    <property type="match status" value="1"/>
</dbReference>
<dbReference type="PROSITE" id="PS51903">
    <property type="entry name" value="CLP_R"/>
    <property type="match status" value="1"/>
</dbReference>
<dbReference type="SMART" id="SM01086">
    <property type="entry name" value="ClpB_D2-small"/>
    <property type="match status" value="1"/>
</dbReference>
<dbReference type="Pfam" id="PF10431">
    <property type="entry name" value="ClpB_D2-small"/>
    <property type="match status" value="1"/>
</dbReference>
<dbReference type="GO" id="GO:0005737">
    <property type="term" value="C:cytoplasm"/>
    <property type="evidence" value="ECO:0007669"/>
    <property type="project" value="UniProtKB-SubCell"/>
</dbReference>
<evidence type="ECO:0000256" key="9">
    <source>
        <dbReference type="PROSITE-ProRule" id="PRU01251"/>
    </source>
</evidence>
<comment type="subunit">
    <text evidence="11">Homohexamer; The oligomerization is ATP-dependent.</text>
</comment>
<evidence type="ECO:0000313" key="13">
    <source>
        <dbReference type="EMBL" id="EMJ94949.1"/>
    </source>
</evidence>
<keyword evidence="6 11" id="KW-0175">Coiled coil</keyword>